<keyword evidence="2" id="KW-1185">Reference proteome</keyword>
<accession>A0A3G2JI23</accession>
<dbReference type="KEGG" id="sdd:D9753_22855"/>
<dbReference type="Proteomes" id="UP000268329">
    <property type="component" value="Chromosome"/>
</dbReference>
<protein>
    <submittedName>
        <fullName evidence="1">Uncharacterized protein</fullName>
    </submittedName>
</protein>
<organism evidence="1 2">
    <name type="scientific">Streptomyces dangxiongensis</name>
    <dbReference type="NCBI Taxonomy" id="1442032"/>
    <lineage>
        <taxon>Bacteria</taxon>
        <taxon>Bacillati</taxon>
        <taxon>Actinomycetota</taxon>
        <taxon>Actinomycetes</taxon>
        <taxon>Kitasatosporales</taxon>
        <taxon>Streptomycetaceae</taxon>
        <taxon>Streptomyces</taxon>
    </lineage>
</organism>
<dbReference type="AlphaFoldDB" id="A0A3G2JI23"/>
<dbReference type="RefSeq" id="WP_121788690.1">
    <property type="nucleotide sequence ID" value="NZ_CP033073.1"/>
</dbReference>
<sequence>MTHFLARLLEPLLRSLLPARGRRRRGSAAPPPCVRAYPYSCRYVGGPTAYRRGEAPLRGEDSPLVRPYLDRVETDA</sequence>
<dbReference type="EMBL" id="CP033073">
    <property type="protein sequence ID" value="AYN41251.1"/>
    <property type="molecule type" value="Genomic_DNA"/>
</dbReference>
<reference evidence="1 2" key="1">
    <citation type="submission" date="2018-10" db="EMBL/GenBank/DDBJ databases">
        <title>The genome of Streptomyces dangxiongensis Z022.</title>
        <authorList>
            <person name="Zhang B."/>
        </authorList>
    </citation>
    <scope>NUCLEOTIDE SEQUENCE [LARGE SCALE GENOMIC DNA]</scope>
    <source>
        <strain evidence="1 2">Z022</strain>
    </source>
</reference>
<dbReference type="OrthoDB" id="4326862at2"/>
<evidence type="ECO:0000313" key="2">
    <source>
        <dbReference type="Proteomes" id="UP000268329"/>
    </source>
</evidence>
<name>A0A3G2JI23_9ACTN</name>
<gene>
    <name evidence="1" type="ORF">D9753_22855</name>
</gene>
<proteinExistence type="predicted"/>
<evidence type="ECO:0000313" key="1">
    <source>
        <dbReference type="EMBL" id="AYN41251.1"/>
    </source>
</evidence>